<dbReference type="GO" id="GO:0015074">
    <property type="term" value="P:DNA integration"/>
    <property type="evidence" value="ECO:0007669"/>
    <property type="project" value="InterPro"/>
</dbReference>
<organism evidence="7 8">
    <name type="scientific">Caballeronia hypogeia</name>
    <dbReference type="NCBI Taxonomy" id="1777140"/>
    <lineage>
        <taxon>Bacteria</taxon>
        <taxon>Pseudomonadati</taxon>
        <taxon>Pseudomonadota</taxon>
        <taxon>Betaproteobacteria</taxon>
        <taxon>Burkholderiales</taxon>
        <taxon>Burkholderiaceae</taxon>
        <taxon>Caballeronia</taxon>
    </lineage>
</organism>
<keyword evidence="4" id="KW-0238">DNA-binding</keyword>
<dbReference type="InterPro" id="IPR025246">
    <property type="entry name" value="IS30-like_HTH"/>
</dbReference>
<dbReference type="EMBL" id="FCOA02000007">
    <property type="protein sequence ID" value="SAK61713.1"/>
    <property type="molecule type" value="Genomic_DNA"/>
</dbReference>
<dbReference type="PROSITE" id="PS01043">
    <property type="entry name" value="TRANSPOSASE_IS30"/>
    <property type="match status" value="1"/>
</dbReference>
<comment type="similarity">
    <text evidence="2">Belongs to the transposase IS30 family.</text>
</comment>
<keyword evidence="5" id="KW-0233">DNA recombination</keyword>
<keyword evidence="8" id="KW-1185">Reference proteome</keyword>
<evidence type="ECO:0000256" key="2">
    <source>
        <dbReference type="ARBA" id="ARBA00006363"/>
    </source>
</evidence>
<name>A0A158AVE7_9BURK</name>
<dbReference type="GO" id="GO:0003677">
    <property type="term" value="F:DNA binding"/>
    <property type="evidence" value="ECO:0007669"/>
    <property type="project" value="UniProtKB-KW"/>
</dbReference>
<dbReference type="NCBIfam" id="NF033563">
    <property type="entry name" value="transpos_IS30"/>
    <property type="match status" value="1"/>
</dbReference>
<dbReference type="GO" id="GO:0005829">
    <property type="term" value="C:cytosol"/>
    <property type="evidence" value="ECO:0007669"/>
    <property type="project" value="TreeGrafter"/>
</dbReference>
<dbReference type="STRING" id="1777140.AWB79_02829"/>
<evidence type="ECO:0000256" key="4">
    <source>
        <dbReference type="ARBA" id="ARBA00023125"/>
    </source>
</evidence>
<protein>
    <submittedName>
        <fullName evidence="7">Transposase</fullName>
    </submittedName>
</protein>
<feature type="domain" description="Integrase catalytic" evidence="6">
    <location>
        <begin position="221"/>
        <end position="382"/>
    </location>
</feature>
<dbReference type="GO" id="GO:0006313">
    <property type="term" value="P:DNA transposition"/>
    <property type="evidence" value="ECO:0007669"/>
    <property type="project" value="InterPro"/>
</dbReference>
<dbReference type="Gene3D" id="3.30.420.10">
    <property type="entry name" value="Ribonuclease H-like superfamily/Ribonuclease H"/>
    <property type="match status" value="1"/>
</dbReference>
<sequence>MKQRRRIYYSESQKALMWERWRAGESLQHIAQLFDRYHSSVAGILAQTGGIQPLPRRRSNRSLTLAEREEISRGLAADDSIQSIARRLSRAPSTICREIKRNSGEKGYRADSADELAWQRALRPKACKLVATPALAKLVAAKLRLEWSPQQIAGWLKRTWPGNEGFHVSHETIYRTLFIQARGVLKKELLEHLRRTRAMRRSRHHTQKTEDHGRIRDAVSISERPATVEDRAVPGRWEGDLLCGSGNSQIATLVERHTRYVMLVKIDSKDSETVAKALIKHAGKLPQELYKSLTWDRGTEMAGHKRFTIATDIPVYFCDPKHPWQRGSNENANGLLRQYFPKGIDLSVYSQAKLNAVARRLNERPRKTLDYETPAERFHQAIASTG</sequence>
<evidence type="ECO:0000256" key="5">
    <source>
        <dbReference type="ARBA" id="ARBA00023172"/>
    </source>
</evidence>
<evidence type="ECO:0000313" key="8">
    <source>
        <dbReference type="Proteomes" id="UP000054851"/>
    </source>
</evidence>
<keyword evidence="3" id="KW-0815">Transposition</keyword>
<dbReference type="InterPro" id="IPR001598">
    <property type="entry name" value="Transposase_IS30_CS"/>
</dbReference>
<dbReference type="OrthoDB" id="9803231at2"/>
<evidence type="ECO:0000259" key="6">
    <source>
        <dbReference type="PROSITE" id="PS50994"/>
    </source>
</evidence>
<dbReference type="GO" id="GO:0004803">
    <property type="term" value="F:transposase activity"/>
    <property type="evidence" value="ECO:0007669"/>
    <property type="project" value="InterPro"/>
</dbReference>
<dbReference type="AlphaFoldDB" id="A0A158AVE7"/>
<evidence type="ECO:0000313" key="7">
    <source>
        <dbReference type="EMBL" id="SAK61713.1"/>
    </source>
</evidence>
<dbReference type="PROSITE" id="PS50994">
    <property type="entry name" value="INTEGRASE"/>
    <property type="match status" value="1"/>
</dbReference>
<dbReference type="InterPro" id="IPR001584">
    <property type="entry name" value="Integrase_cat-core"/>
</dbReference>
<dbReference type="RefSeq" id="WP_061168031.1">
    <property type="nucleotide sequence ID" value="NZ_FCOA02000007.1"/>
</dbReference>
<comment type="caution">
    <text evidence="7">The sequence shown here is derived from an EMBL/GenBank/DDBJ whole genome shotgun (WGS) entry which is preliminary data.</text>
</comment>
<dbReference type="SUPFAM" id="SSF53098">
    <property type="entry name" value="Ribonuclease H-like"/>
    <property type="match status" value="1"/>
</dbReference>
<dbReference type="InterPro" id="IPR012337">
    <property type="entry name" value="RNaseH-like_sf"/>
</dbReference>
<gene>
    <name evidence="7" type="ORF">AWB79_02829</name>
</gene>
<dbReference type="InterPro" id="IPR036397">
    <property type="entry name" value="RNaseH_sf"/>
</dbReference>
<evidence type="ECO:0000256" key="3">
    <source>
        <dbReference type="ARBA" id="ARBA00022578"/>
    </source>
</evidence>
<proteinExistence type="inferred from homology"/>
<accession>A0A158AVE7</accession>
<dbReference type="InterPro" id="IPR051917">
    <property type="entry name" value="Transposase-Integrase"/>
</dbReference>
<dbReference type="InterPro" id="IPR053392">
    <property type="entry name" value="Transposase_IS30-like"/>
</dbReference>
<dbReference type="Pfam" id="PF00665">
    <property type="entry name" value="rve"/>
    <property type="match status" value="1"/>
</dbReference>
<comment type="function">
    <text evidence="1">Required for the transposition of the insertion element.</text>
</comment>
<dbReference type="Proteomes" id="UP000054851">
    <property type="component" value="Unassembled WGS sequence"/>
</dbReference>
<dbReference type="Pfam" id="PF13936">
    <property type="entry name" value="HTH_38"/>
    <property type="match status" value="1"/>
</dbReference>
<evidence type="ECO:0000256" key="1">
    <source>
        <dbReference type="ARBA" id="ARBA00002190"/>
    </source>
</evidence>
<reference evidence="7" key="1">
    <citation type="submission" date="2016-01" db="EMBL/GenBank/DDBJ databases">
        <authorList>
            <person name="Peeters C."/>
        </authorList>
    </citation>
    <scope>NUCLEOTIDE SEQUENCE</scope>
    <source>
        <strain evidence="7">LMG 29322</strain>
    </source>
</reference>
<dbReference type="PANTHER" id="PTHR10948">
    <property type="entry name" value="TRANSPOSASE"/>
    <property type="match status" value="1"/>
</dbReference>
<dbReference type="PANTHER" id="PTHR10948:SF23">
    <property type="entry name" value="TRANSPOSASE INSI FOR INSERTION SEQUENCE ELEMENT IS30A-RELATED"/>
    <property type="match status" value="1"/>
</dbReference>